<name>A0A0K3CHZ9_RHOTO</name>
<evidence type="ECO:0000313" key="2">
    <source>
        <dbReference type="EMBL" id="CTR08588.1"/>
    </source>
</evidence>
<keyword evidence="3" id="KW-1185">Reference proteome</keyword>
<dbReference type="SUPFAM" id="SSF56112">
    <property type="entry name" value="Protein kinase-like (PK-like)"/>
    <property type="match status" value="1"/>
</dbReference>
<dbReference type="EMBL" id="CWKI01000008">
    <property type="protein sequence ID" value="CTR08588.1"/>
    <property type="molecule type" value="Genomic_DNA"/>
</dbReference>
<protein>
    <submittedName>
        <fullName evidence="2">FGENESH: predicted gene_8.304 protein</fullName>
    </submittedName>
</protein>
<reference evidence="2 3" key="1">
    <citation type="submission" date="2015-07" db="EMBL/GenBank/DDBJ databases">
        <authorList>
            <person name="Cajimat M.N.B."/>
            <person name="Milazzo M.L."/>
            <person name="Fulhorst C.F."/>
        </authorList>
    </citation>
    <scope>NUCLEOTIDE SEQUENCE [LARGE SCALE GENOMIC DNA]</scope>
    <source>
        <strain evidence="2">Single colony</strain>
    </source>
</reference>
<dbReference type="AlphaFoldDB" id="A0A0K3CHZ9"/>
<dbReference type="Proteomes" id="UP000199069">
    <property type="component" value="Unassembled WGS sequence"/>
</dbReference>
<feature type="compositionally biased region" description="Pro residues" evidence="1">
    <location>
        <begin position="318"/>
        <end position="341"/>
    </location>
</feature>
<proteinExistence type="predicted"/>
<sequence>ISDVKQKRILRVIYEEVYDDQDVGLILPVDGYPPTWKGTFAYPKPYTGEPVPRAPQIFLAGEPYAEESMYNLFSTSLTVPGDARVPVVAKVTNDGTGSLEDLLKEHEAYKHINGGIHGLTPTHFGAYFHDPNTFNLGMKAGLSLLTYEGIQLRTFASLGVEQTCVVMLHTLVCASDPGIDDLQDGHLLRLRPPSQRRPLSHCTQSQHCRLQPFESTFIINDLAYACAVDYDVEECSALEELESDLGLVQARELGLLPNDGTTDTPDAEEENEEGVQTEQKGPALGNKQEGGDGVEDEVVEDGRKDAQHDSSAVNAPRDSPPTPSPLSSPPAPLESYPPPLPFRDTGSTGAISIKRAQFATVANIKEQRVLRLQHKGMWFNNDVGLILPVKDYPPVWKGNFASLPSYERQPNDETAPLVVLSPKEIAEGTGCSVFSATLAPGEVSVVAKINDDSLGAFEALLRESEKYDLVGGGIDGATPRLLGTFTHDAETFKYPIETALLFLTDEGDPLLSFAGLEKPQREALYTFALRLHQGGLCHQDLRPGSFLYNRSTGQVRIIGLGSTSVSDHTLLECGCLEELRIALALTADEADKLDMEVSSET</sequence>
<feature type="non-terminal residue" evidence="2">
    <location>
        <position position="1"/>
    </location>
</feature>
<evidence type="ECO:0000256" key="1">
    <source>
        <dbReference type="SAM" id="MobiDB-lite"/>
    </source>
</evidence>
<feature type="region of interest" description="Disordered" evidence="1">
    <location>
        <begin position="255"/>
        <end position="347"/>
    </location>
</feature>
<evidence type="ECO:0000313" key="3">
    <source>
        <dbReference type="Proteomes" id="UP000199069"/>
    </source>
</evidence>
<organism evidence="2 3">
    <name type="scientific">Rhodotorula toruloides</name>
    <name type="common">Yeast</name>
    <name type="synonym">Rhodosporidium toruloides</name>
    <dbReference type="NCBI Taxonomy" id="5286"/>
    <lineage>
        <taxon>Eukaryota</taxon>
        <taxon>Fungi</taxon>
        <taxon>Dikarya</taxon>
        <taxon>Basidiomycota</taxon>
        <taxon>Pucciniomycotina</taxon>
        <taxon>Microbotryomycetes</taxon>
        <taxon>Sporidiobolales</taxon>
        <taxon>Sporidiobolaceae</taxon>
        <taxon>Rhodotorula</taxon>
    </lineage>
</organism>
<accession>A0A0K3CHZ9</accession>
<feature type="compositionally biased region" description="Acidic residues" evidence="1">
    <location>
        <begin position="265"/>
        <end position="275"/>
    </location>
</feature>
<dbReference type="InterPro" id="IPR011009">
    <property type="entry name" value="Kinase-like_dom_sf"/>
</dbReference>
<gene>
    <name evidence="2" type="primary">FGENESH: predicted gene_8.304</name>
    <name evidence="2" type="ORF">BN2166_0044490</name>
</gene>